<feature type="compositionally biased region" description="Polar residues" evidence="1">
    <location>
        <begin position="1"/>
        <end position="17"/>
    </location>
</feature>
<feature type="region of interest" description="Disordered" evidence="1">
    <location>
        <begin position="1"/>
        <end position="23"/>
    </location>
</feature>
<organism evidence="2 3">
    <name type="scientific">Pseudarthrobacter niigatensis</name>
    <dbReference type="NCBI Taxonomy" id="369935"/>
    <lineage>
        <taxon>Bacteria</taxon>
        <taxon>Bacillati</taxon>
        <taxon>Actinomycetota</taxon>
        <taxon>Actinomycetes</taxon>
        <taxon>Micrococcales</taxon>
        <taxon>Micrococcaceae</taxon>
        <taxon>Pseudarthrobacter</taxon>
    </lineage>
</organism>
<dbReference type="AlphaFoldDB" id="A0AAJ1SRU2"/>
<gene>
    <name evidence="2" type="ORF">J2T23_001369</name>
</gene>
<comment type="caution">
    <text evidence="2">The sequence shown here is derived from an EMBL/GenBank/DDBJ whole genome shotgun (WGS) entry which is preliminary data.</text>
</comment>
<evidence type="ECO:0000313" key="2">
    <source>
        <dbReference type="EMBL" id="MDQ0145479.1"/>
    </source>
</evidence>
<evidence type="ECO:0000313" key="3">
    <source>
        <dbReference type="Proteomes" id="UP001239267"/>
    </source>
</evidence>
<accession>A0AAJ1SRU2</accession>
<keyword evidence="3" id="KW-1185">Reference proteome</keyword>
<protein>
    <submittedName>
        <fullName evidence="2">Uncharacterized protein</fullName>
    </submittedName>
</protein>
<name>A0AAJ1SRU2_9MICC</name>
<proteinExistence type="predicted"/>
<sequence>MNSSVEDLQDATNQDPQQVAAADPLDVQHRVAEWTSDCLLTLPSPVRFARADWP</sequence>
<reference evidence="2 3" key="1">
    <citation type="submission" date="2023-07" db="EMBL/GenBank/DDBJ databases">
        <title>Sorghum-associated microbial communities from plants grown in Nebraska, USA.</title>
        <authorList>
            <person name="Schachtman D."/>
        </authorList>
    </citation>
    <scope>NUCLEOTIDE SEQUENCE [LARGE SCALE GENOMIC DNA]</scope>
    <source>
        <strain evidence="2 3">DS1001</strain>
    </source>
</reference>
<dbReference type="EMBL" id="JAUSTB010000003">
    <property type="protein sequence ID" value="MDQ0145479.1"/>
    <property type="molecule type" value="Genomic_DNA"/>
</dbReference>
<dbReference type="RefSeq" id="WP_307358330.1">
    <property type="nucleotide sequence ID" value="NZ_JAUSTB010000003.1"/>
</dbReference>
<evidence type="ECO:0000256" key="1">
    <source>
        <dbReference type="SAM" id="MobiDB-lite"/>
    </source>
</evidence>
<dbReference type="Proteomes" id="UP001239267">
    <property type="component" value="Unassembled WGS sequence"/>
</dbReference>